<accession>A0A0L7MA55</accession>
<proteinExistence type="predicted"/>
<evidence type="ECO:0000313" key="2">
    <source>
        <dbReference type="Proteomes" id="UP000054282"/>
    </source>
</evidence>
<sequence length="72" mass="8594">MLISYEIKSIYKLGLCEELYLYSYEKEAPKEKLLDFSLAPHQYLPITYEHTSTFRKNLMSNLKWLENCASRP</sequence>
<dbReference type="EMBL" id="GG702963">
    <property type="protein sequence ID" value="KOB89688.1"/>
    <property type="molecule type" value="Genomic_DNA"/>
</dbReference>
<dbReference type="KEGG" id="pfd:PFDG_05241"/>
<evidence type="ECO:0000313" key="1">
    <source>
        <dbReference type="EMBL" id="KOB89688.1"/>
    </source>
</evidence>
<gene>
    <name evidence="1" type="ORF">PFDG_05241</name>
</gene>
<name>A0A0L7MA55_PLAF4</name>
<reference evidence="2" key="2">
    <citation type="submission" date="2006-09" db="EMBL/GenBank/DDBJ databases">
        <title>The genome sequence of Plasmodium falciparum Dd2.</title>
        <authorList>
            <consortium name="The Broad Institute Genome Sequencing Platform"/>
            <person name="Birren B."/>
            <person name="Lander E."/>
            <person name="Galagan J."/>
            <person name="Nusbaum C."/>
            <person name="Devon K."/>
            <person name="Henn M."/>
            <person name="Jaffe D."/>
            <person name="Butler J."/>
            <person name="Alvarez P."/>
            <person name="Gnerre S."/>
            <person name="Grabherr M."/>
            <person name="Kleber M."/>
            <person name="Mauceli E."/>
            <person name="Brockman W."/>
            <person name="MacCallum I.A."/>
            <person name="Rounsley S."/>
            <person name="Young S."/>
            <person name="LaButti K."/>
            <person name="Pushparaj V."/>
            <person name="DeCaprio D."/>
            <person name="Crawford M."/>
            <person name="Koehrsen M."/>
            <person name="Engels R."/>
            <person name="Montgomery P."/>
            <person name="Pearson M."/>
            <person name="Howarth C."/>
            <person name="Larson L."/>
            <person name="Luoma S."/>
            <person name="White J."/>
            <person name="Kodira C."/>
            <person name="Zeng Q."/>
            <person name="O'Leary S."/>
            <person name="Yandava C."/>
            <person name="Alvarado L."/>
            <person name="Wirth D."/>
            <person name="Volkman S."/>
            <person name="Hartl D."/>
        </authorList>
    </citation>
    <scope>NUCLEOTIDE SEQUENCE [LARGE SCALE GENOMIC DNA]</scope>
</reference>
<dbReference type="AlphaFoldDB" id="A0A0L7MA55"/>
<protein>
    <submittedName>
        <fullName evidence="1">Uncharacterized protein</fullName>
    </submittedName>
</protein>
<dbReference type="Proteomes" id="UP000054282">
    <property type="component" value="Unassembled WGS sequence"/>
</dbReference>
<feature type="non-terminal residue" evidence="1">
    <location>
        <position position="72"/>
    </location>
</feature>
<organism evidence="1 2">
    <name type="scientific">Plasmodium falciparum (isolate Dd2)</name>
    <dbReference type="NCBI Taxonomy" id="57267"/>
    <lineage>
        <taxon>Eukaryota</taxon>
        <taxon>Sar</taxon>
        <taxon>Alveolata</taxon>
        <taxon>Apicomplexa</taxon>
        <taxon>Aconoidasida</taxon>
        <taxon>Haemosporida</taxon>
        <taxon>Plasmodiidae</taxon>
        <taxon>Plasmodium</taxon>
        <taxon>Plasmodium (Laverania)</taxon>
    </lineage>
</organism>
<reference evidence="2" key="1">
    <citation type="submission" date="2006-09" db="EMBL/GenBank/DDBJ databases">
        <title>Annotation of Plasmodium falciparum Dd2.</title>
        <authorList>
            <consortium name="The Broad Institute Genome Sequencing Platform"/>
            <person name="Volkman S.K."/>
            <person name="Neafsey D.E."/>
            <person name="Dash A.P."/>
            <person name="Chitnis C.E."/>
            <person name="Hartl D.L."/>
            <person name="Young S.K."/>
            <person name="Zeng Q."/>
            <person name="Koehrsen M."/>
            <person name="Alvarado L."/>
            <person name="Berlin A."/>
            <person name="Borenstein D."/>
            <person name="Chapman S.B."/>
            <person name="Chen Z."/>
            <person name="Engels R."/>
            <person name="Freedman E."/>
            <person name="Gellesch M."/>
            <person name="Goldberg J."/>
            <person name="Griggs A."/>
            <person name="Gujja S."/>
            <person name="Heilman E.R."/>
            <person name="Heiman D.I."/>
            <person name="Howarth C."/>
            <person name="Jen D."/>
            <person name="Larson L."/>
            <person name="Mehta T."/>
            <person name="Neiman D."/>
            <person name="Park D."/>
            <person name="Pearson M."/>
            <person name="Roberts A."/>
            <person name="Saif S."/>
            <person name="Shea T."/>
            <person name="Shenoy N."/>
            <person name="Sisk P."/>
            <person name="Stolte C."/>
            <person name="Sykes S."/>
            <person name="Walk T."/>
            <person name="White J."/>
            <person name="Yandava C."/>
            <person name="Haas B."/>
            <person name="Henn M.R."/>
            <person name="Nusbaum C."/>
            <person name="Birren B."/>
        </authorList>
    </citation>
    <scope>NUCLEOTIDE SEQUENCE [LARGE SCALE GENOMIC DNA]</scope>
</reference>